<dbReference type="Pfam" id="PF04564">
    <property type="entry name" value="U-box"/>
    <property type="match status" value="1"/>
</dbReference>
<accession>A0AA35WV16</accession>
<reference evidence="8" key="1">
    <citation type="submission" date="2023-03" db="EMBL/GenBank/DDBJ databases">
        <authorList>
            <person name="Steffen K."/>
            <person name="Cardenas P."/>
        </authorList>
    </citation>
    <scope>NUCLEOTIDE SEQUENCE</scope>
</reference>
<evidence type="ECO:0000313" key="9">
    <source>
        <dbReference type="Proteomes" id="UP001174909"/>
    </source>
</evidence>
<dbReference type="Gene3D" id="3.30.40.10">
    <property type="entry name" value="Zinc/RING finger domain, C3HC4 (zinc finger)"/>
    <property type="match status" value="1"/>
</dbReference>
<keyword evidence="4" id="KW-0677">Repeat</keyword>
<dbReference type="EMBL" id="CASHTH010002448">
    <property type="protein sequence ID" value="CAI8029936.1"/>
    <property type="molecule type" value="Genomic_DNA"/>
</dbReference>
<evidence type="ECO:0000256" key="1">
    <source>
        <dbReference type="ARBA" id="ARBA00000900"/>
    </source>
</evidence>
<dbReference type="PROSITE" id="PS50005">
    <property type="entry name" value="TPR"/>
    <property type="match status" value="1"/>
</dbReference>
<dbReference type="PROSITE" id="PS51698">
    <property type="entry name" value="U_BOX"/>
    <property type="match status" value="1"/>
</dbReference>
<evidence type="ECO:0000256" key="5">
    <source>
        <dbReference type="ARBA" id="ARBA00022786"/>
    </source>
</evidence>
<protein>
    <recommendedName>
        <fullName evidence="2">RING-type E3 ubiquitin transferase</fullName>
        <ecNumber evidence="2">2.3.2.27</ecNumber>
    </recommendedName>
</protein>
<name>A0AA35WV16_GEOBA</name>
<dbReference type="SUPFAM" id="SSF48452">
    <property type="entry name" value="TPR-like"/>
    <property type="match status" value="1"/>
</dbReference>
<comment type="caution">
    <text evidence="8">The sequence shown here is derived from an EMBL/GenBank/DDBJ whole genome shotgun (WGS) entry which is preliminary data.</text>
</comment>
<evidence type="ECO:0000256" key="2">
    <source>
        <dbReference type="ARBA" id="ARBA00012483"/>
    </source>
</evidence>
<dbReference type="Gene3D" id="6.10.140.2020">
    <property type="match status" value="1"/>
</dbReference>
<dbReference type="GO" id="GO:0051087">
    <property type="term" value="F:protein-folding chaperone binding"/>
    <property type="evidence" value="ECO:0007669"/>
    <property type="project" value="TreeGrafter"/>
</dbReference>
<dbReference type="Gene3D" id="1.25.40.10">
    <property type="entry name" value="Tetratricopeptide repeat domain"/>
    <property type="match status" value="1"/>
</dbReference>
<keyword evidence="9" id="KW-1185">Reference proteome</keyword>
<sequence length="222" mass="25672">MADFRERGNQLFAEKRYSLAGTYYGKAIVAHPNVATNFTNRALCYIKLNQWNLAVEDCQKAIQLDQNLIKAHFFFGLALTELESFDDAIMELIKANDLAWQQRRNFGEDIASAVRHAKKMRWRQIEEKRLQQQSDLHTFLLTLLHEHMERHVSLHSGATPSSDCKALMDKEHAERVVEINLLFTELEKAREKREVPDYLCGKISFDLMKDPCITPSGVTYPT</sequence>
<dbReference type="GO" id="GO:0000209">
    <property type="term" value="P:protein polyubiquitination"/>
    <property type="evidence" value="ECO:0007669"/>
    <property type="project" value="TreeGrafter"/>
</dbReference>
<evidence type="ECO:0000256" key="6">
    <source>
        <dbReference type="PROSITE-ProRule" id="PRU00339"/>
    </source>
</evidence>
<evidence type="ECO:0000313" key="8">
    <source>
        <dbReference type="EMBL" id="CAI8029936.1"/>
    </source>
</evidence>
<evidence type="ECO:0000256" key="3">
    <source>
        <dbReference type="ARBA" id="ARBA00022679"/>
    </source>
</evidence>
<feature type="domain" description="U-box" evidence="7">
    <location>
        <begin position="194"/>
        <end position="222"/>
    </location>
</feature>
<dbReference type="GO" id="GO:0061630">
    <property type="term" value="F:ubiquitin protein ligase activity"/>
    <property type="evidence" value="ECO:0007669"/>
    <property type="project" value="UniProtKB-EC"/>
</dbReference>
<dbReference type="SUPFAM" id="SSF57850">
    <property type="entry name" value="RING/U-box"/>
    <property type="match status" value="1"/>
</dbReference>
<keyword evidence="3" id="KW-0808">Transferase</keyword>
<dbReference type="PANTHER" id="PTHR46803:SF2">
    <property type="entry name" value="E3 UBIQUITIN-PROTEIN LIGASE CHIP"/>
    <property type="match status" value="1"/>
</dbReference>
<dbReference type="GO" id="GO:0043161">
    <property type="term" value="P:proteasome-mediated ubiquitin-dependent protein catabolic process"/>
    <property type="evidence" value="ECO:0007669"/>
    <property type="project" value="TreeGrafter"/>
</dbReference>
<dbReference type="AlphaFoldDB" id="A0AA35WV16"/>
<dbReference type="GO" id="GO:0071218">
    <property type="term" value="P:cellular response to misfolded protein"/>
    <property type="evidence" value="ECO:0007669"/>
    <property type="project" value="TreeGrafter"/>
</dbReference>
<dbReference type="Proteomes" id="UP001174909">
    <property type="component" value="Unassembled WGS sequence"/>
</dbReference>
<feature type="repeat" description="TPR" evidence="6">
    <location>
        <begin position="35"/>
        <end position="68"/>
    </location>
</feature>
<dbReference type="Pfam" id="PF18391">
    <property type="entry name" value="CHIP_TPR_N"/>
    <property type="match status" value="1"/>
</dbReference>
<dbReference type="InterPro" id="IPR013083">
    <property type="entry name" value="Znf_RING/FYVE/PHD"/>
</dbReference>
<evidence type="ECO:0000259" key="7">
    <source>
        <dbReference type="PROSITE" id="PS51698"/>
    </source>
</evidence>
<dbReference type="GO" id="GO:0005737">
    <property type="term" value="C:cytoplasm"/>
    <property type="evidence" value="ECO:0007669"/>
    <property type="project" value="TreeGrafter"/>
</dbReference>
<keyword evidence="5" id="KW-0833">Ubl conjugation pathway</keyword>
<dbReference type="PANTHER" id="PTHR46803">
    <property type="entry name" value="E3 UBIQUITIN-PROTEIN LIGASE CHIP"/>
    <property type="match status" value="1"/>
</dbReference>
<gene>
    <name evidence="8" type="ORF">GBAR_LOCUS16992</name>
</gene>
<comment type="catalytic activity">
    <reaction evidence="1">
        <text>S-ubiquitinyl-[E2 ubiquitin-conjugating enzyme]-L-cysteine + [acceptor protein]-L-lysine = [E2 ubiquitin-conjugating enzyme]-L-cysteine + N(6)-ubiquitinyl-[acceptor protein]-L-lysine.</text>
        <dbReference type="EC" id="2.3.2.27"/>
    </reaction>
</comment>
<organism evidence="8 9">
    <name type="scientific">Geodia barretti</name>
    <name type="common">Barrett's horny sponge</name>
    <dbReference type="NCBI Taxonomy" id="519541"/>
    <lineage>
        <taxon>Eukaryota</taxon>
        <taxon>Metazoa</taxon>
        <taxon>Porifera</taxon>
        <taxon>Demospongiae</taxon>
        <taxon>Heteroscleromorpha</taxon>
        <taxon>Tetractinellida</taxon>
        <taxon>Astrophorina</taxon>
        <taxon>Geodiidae</taxon>
        <taxon>Geodia</taxon>
    </lineage>
</organism>
<dbReference type="InterPro" id="IPR003613">
    <property type="entry name" value="Ubox_domain"/>
</dbReference>
<dbReference type="SMART" id="SM00028">
    <property type="entry name" value="TPR"/>
    <property type="match status" value="2"/>
</dbReference>
<dbReference type="Pfam" id="PF00515">
    <property type="entry name" value="TPR_1"/>
    <property type="match status" value="1"/>
</dbReference>
<dbReference type="InterPro" id="IPR019734">
    <property type="entry name" value="TPR_rpt"/>
</dbReference>
<dbReference type="EC" id="2.3.2.27" evidence="2"/>
<dbReference type="InterPro" id="IPR011990">
    <property type="entry name" value="TPR-like_helical_dom_sf"/>
</dbReference>
<evidence type="ECO:0000256" key="4">
    <source>
        <dbReference type="ARBA" id="ARBA00022737"/>
    </source>
</evidence>
<dbReference type="GO" id="GO:0006515">
    <property type="term" value="P:protein quality control for misfolded or incompletely synthesized proteins"/>
    <property type="evidence" value="ECO:0007669"/>
    <property type="project" value="TreeGrafter"/>
</dbReference>
<keyword evidence="6" id="KW-0802">TPR repeat</keyword>
<dbReference type="GO" id="GO:0045862">
    <property type="term" value="P:positive regulation of proteolysis"/>
    <property type="evidence" value="ECO:0007669"/>
    <property type="project" value="TreeGrafter"/>
</dbReference>
<dbReference type="InterPro" id="IPR041312">
    <property type="entry name" value="CHIP_TPR_N"/>
</dbReference>
<proteinExistence type="predicted"/>